<reference evidence="2" key="1">
    <citation type="journal article" date="2019" name="Int. J. Syst. Evol. Microbiol.">
        <title>Halobacteriovorax valvorus sp. nov., a novel prokaryotic predator isolated from coastal seawater of China.</title>
        <authorList>
            <person name="Chen M.-X."/>
        </authorList>
    </citation>
    <scope>NUCLEOTIDE SEQUENCE [LARGE SCALE GENOMIC DNA]</scope>
    <source>
        <strain evidence="2">BL9</strain>
    </source>
</reference>
<dbReference type="Proteomes" id="UP000443582">
    <property type="component" value="Unassembled WGS sequence"/>
</dbReference>
<dbReference type="EMBL" id="QDKL01000002">
    <property type="protein sequence ID" value="RZF21528.1"/>
    <property type="molecule type" value="Genomic_DNA"/>
</dbReference>
<comment type="caution">
    <text evidence="1">The sequence shown here is derived from an EMBL/GenBank/DDBJ whole genome shotgun (WGS) entry which is preliminary data.</text>
</comment>
<name>A0ABY0IHD3_9BACT</name>
<gene>
    <name evidence="1" type="ORF">DAY19_07520</name>
</gene>
<dbReference type="RefSeq" id="WP_115361001.1">
    <property type="nucleotide sequence ID" value="NZ_QDKL01000002.1"/>
</dbReference>
<keyword evidence="2" id="KW-1185">Reference proteome</keyword>
<proteinExistence type="predicted"/>
<evidence type="ECO:0000313" key="1">
    <source>
        <dbReference type="EMBL" id="RZF21528.1"/>
    </source>
</evidence>
<evidence type="ECO:0000313" key="2">
    <source>
        <dbReference type="Proteomes" id="UP000443582"/>
    </source>
</evidence>
<protein>
    <submittedName>
        <fullName evidence="1">Uncharacterized protein</fullName>
    </submittedName>
</protein>
<sequence length="394" mass="43695">MNSHKLVILTFICFSCLGLPIGHESGFLGNTTSRPGDIGAALVFPSATAFTKYDDIKIYFGLIYTRQEIGSIGDSELEGTGSSFESQFIPYFTGFAGELFGLTFTNFVTYSGTNNGQFDLNIPSISGGGKANVQFEETVLGISVAKKYERFSLGASFSLEIQGSKTFSTFEGGSGGNTFLQTTNNITKFIIINSIISASYKEERHFFSAGLDFPGIKYSSSSRTETFLLEDGSGDVIRLKSENKPDYKSNTSLNLGYSYLSANWAPSVDLFYDLKNIDINISRNEDRNRANFSDDVLIKFGLRSPELKLPTNRVFKGSTYSYLFGLQYRQIDTVNESTDEENTGRTYQFSFGFKLANRKTSPIFGVYYEDEKSTSNSGSKVFGLMYSSNYNIFD</sequence>
<organism evidence="1 2">
    <name type="scientific">Halobacteriovorax vibrionivorans</name>
    <dbReference type="NCBI Taxonomy" id="2152716"/>
    <lineage>
        <taxon>Bacteria</taxon>
        <taxon>Pseudomonadati</taxon>
        <taxon>Bdellovibrionota</taxon>
        <taxon>Bacteriovoracia</taxon>
        <taxon>Bacteriovoracales</taxon>
        <taxon>Halobacteriovoraceae</taxon>
        <taxon>Halobacteriovorax</taxon>
    </lineage>
</organism>
<accession>A0ABY0IHD3</accession>